<keyword evidence="1" id="KW-0812">Transmembrane</keyword>
<protein>
    <recommendedName>
        <fullName evidence="3">Metal-dependent phosphohydrolase 7TM extracellular domain-containing protein</fullName>
    </recommendedName>
</protein>
<accession>A0A5J4P8E6</accession>
<keyword evidence="1" id="KW-1133">Transmembrane helix</keyword>
<sequence>MVSIHNRRHTGREWTYKLLILIVTVFLIVYFLPQESEFTYRFDINKPWRYEPLIAAFDFPVYKSEATIKREQDSIIASFDETHTTAAGDELLNNYSRTDGMVQSGQKIIDRGEIVDGRTYAVLESLRVAFEKFRESPEKR</sequence>
<name>A0A5J4P8E6_9ZZZZ</name>
<dbReference type="EMBL" id="SNRY01010475">
    <property type="protein sequence ID" value="KAA6305715.1"/>
    <property type="molecule type" value="Genomic_DNA"/>
</dbReference>
<organism evidence="2">
    <name type="scientific">termite gut metagenome</name>
    <dbReference type="NCBI Taxonomy" id="433724"/>
    <lineage>
        <taxon>unclassified sequences</taxon>
        <taxon>metagenomes</taxon>
        <taxon>organismal metagenomes</taxon>
    </lineage>
</organism>
<reference evidence="2" key="1">
    <citation type="submission" date="2019-03" db="EMBL/GenBank/DDBJ databases">
        <title>Single cell metagenomics reveals metabolic interactions within the superorganism composed of flagellate Streblomastix strix and complex community of Bacteroidetes bacteria on its surface.</title>
        <authorList>
            <person name="Treitli S.C."/>
            <person name="Kolisko M."/>
            <person name="Husnik F."/>
            <person name="Keeling P."/>
            <person name="Hampl V."/>
        </authorList>
    </citation>
    <scope>NUCLEOTIDE SEQUENCE</scope>
    <source>
        <strain evidence="2">STM</strain>
    </source>
</reference>
<proteinExistence type="predicted"/>
<dbReference type="AlphaFoldDB" id="A0A5J4P8E6"/>
<evidence type="ECO:0008006" key="3">
    <source>
        <dbReference type="Google" id="ProtNLM"/>
    </source>
</evidence>
<gene>
    <name evidence="2" type="ORF">EZS27_042632</name>
</gene>
<comment type="caution">
    <text evidence="2">The sequence shown here is derived from an EMBL/GenBank/DDBJ whole genome shotgun (WGS) entry which is preliminary data.</text>
</comment>
<feature type="non-terminal residue" evidence="2">
    <location>
        <position position="140"/>
    </location>
</feature>
<evidence type="ECO:0000256" key="1">
    <source>
        <dbReference type="SAM" id="Phobius"/>
    </source>
</evidence>
<evidence type="ECO:0000313" key="2">
    <source>
        <dbReference type="EMBL" id="KAA6305715.1"/>
    </source>
</evidence>
<keyword evidence="1" id="KW-0472">Membrane</keyword>
<feature type="transmembrane region" description="Helical" evidence="1">
    <location>
        <begin position="14"/>
        <end position="32"/>
    </location>
</feature>